<comment type="caution">
    <text evidence="2">The sequence shown here is derived from an EMBL/GenBank/DDBJ whole genome shotgun (WGS) entry which is preliminary data.</text>
</comment>
<keyword evidence="1" id="KW-1133">Transmembrane helix</keyword>
<keyword evidence="1" id="KW-0812">Transmembrane</keyword>
<accession>A0ABQ4BM30</accession>
<feature type="transmembrane region" description="Helical" evidence="1">
    <location>
        <begin position="21"/>
        <end position="41"/>
    </location>
</feature>
<evidence type="ECO:0000313" key="2">
    <source>
        <dbReference type="EMBL" id="GIE71731.1"/>
    </source>
</evidence>
<dbReference type="Proteomes" id="UP000624709">
    <property type="component" value="Unassembled WGS sequence"/>
</dbReference>
<evidence type="ECO:0000313" key="3">
    <source>
        <dbReference type="Proteomes" id="UP000624709"/>
    </source>
</evidence>
<dbReference type="RefSeq" id="WP_203829531.1">
    <property type="nucleotide sequence ID" value="NZ_BAAATY010000043.1"/>
</dbReference>
<dbReference type="EMBL" id="BOMS01000131">
    <property type="protein sequence ID" value="GIE71731.1"/>
    <property type="molecule type" value="Genomic_DNA"/>
</dbReference>
<proteinExistence type="predicted"/>
<name>A0ABQ4BM30_9ACTN</name>
<evidence type="ECO:0000256" key="1">
    <source>
        <dbReference type="SAM" id="Phobius"/>
    </source>
</evidence>
<feature type="transmembrane region" description="Helical" evidence="1">
    <location>
        <begin position="61"/>
        <end position="78"/>
    </location>
</feature>
<protein>
    <submittedName>
        <fullName evidence="2">Uncharacterized protein</fullName>
    </submittedName>
</protein>
<reference evidence="2 3" key="1">
    <citation type="submission" date="2021-01" db="EMBL/GenBank/DDBJ databases">
        <title>Whole genome shotgun sequence of Actinoplanes palleronii NBRC 14916.</title>
        <authorList>
            <person name="Komaki H."/>
            <person name="Tamura T."/>
        </authorList>
    </citation>
    <scope>NUCLEOTIDE SEQUENCE [LARGE SCALE GENOMIC DNA]</scope>
    <source>
        <strain evidence="2 3">NBRC 14916</strain>
    </source>
</reference>
<keyword evidence="1" id="KW-0472">Membrane</keyword>
<keyword evidence="3" id="KW-1185">Reference proteome</keyword>
<organism evidence="2 3">
    <name type="scientific">Actinoplanes palleronii</name>
    <dbReference type="NCBI Taxonomy" id="113570"/>
    <lineage>
        <taxon>Bacteria</taxon>
        <taxon>Bacillati</taxon>
        <taxon>Actinomycetota</taxon>
        <taxon>Actinomycetes</taxon>
        <taxon>Micromonosporales</taxon>
        <taxon>Micromonosporaceae</taxon>
        <taxon>Actinoplanes</taxon>
    </lineage>
</organism>
<sequence>MAVVLFPRARAGMGNRLGLRVAEAAAVLVPIIVGLVAQTYVYLHFRPMTGGAHTAHRIEQIAAVFLLPAIIAVPVTGIRRKRRVTTRP</sequence>
<gene>
    <name evidence="2" type="ORF">Apa02nite_078390</name>
</gene>